<dbReference type="OrthoDB" id="1893551at2759"/>
<dbReference type="InterPro" id="IPR011333">
    <property type="entry name" value="SKP1/BTB/POZ_sf"/>
</dbReference>
<feature type="repeat" description="RCC1" evidence="2">
    <location>
        <begin position="356"/>
        <end position="419"/>
    </location>
</feature>
<dbReference type="InterPro" id="IPR000408">
    <property type="entry name" value="Reg_chr_condens"/>
</dbReference>
<dbReference type="InterPro" id="IPR000210">
    <property type="entry name" value="BTB/POZ_dom"/>
</dbReference>
<proteinExistence type="predicted"/>
<feature type="compositionally biased region" description="Low complexity" evidence="3">
    <location>
        <begin position="1476"/>
        <end position="1492"/>
    </location>
</feature>
<evidence type="ECO:0000259" key="4">
    <source>
        <dbReference type="PROSITE" id="PS50097"/>
    </source>
</evidence>
<reference evidence="5" key="1">
    <citation type="journal article" date="2020" name="Stud. Mycol.">
        <title>101 Dothideomycetes genomes: a test case for predicting lifestyles and emergence of pathogens.</title>
        <authorList>
            <person name="Haridas S."/>
            <person name="Albert R."/>
            <person name="Binder M."/>
            <person name="Bloem J."/>
            <person name="Labutti K."/>
            <person name="Salamov A."/>
            <person name="Andreopoulos B."/>
            <person name="Baker S."/>
            <person name="Barry K."/>
            <person name="Bills G."/>
            <person name="Bluhm B."/>
            <person name="Cannon C."/>
            <person name="Castanera R."/>
            <person name="Culley D."/>
            <person name="Daum C."/>
            <person name="Ezra D."/>
            <person name="Gonzalez J."/>
            <person name="Henrissat B."/>
            <person name="Kuo A."/>
            <person name="Liang C."/>
            <person name="Lipzen A."/>
            <person name="Lutzoni F."/>
            <person name="Magnuson J."/>
            <person name="Mondo S."/>
            <person name="Nolan M."/>
            <person name="Ohm R."/>
            <person name="Pangilinan J."/>
            <person name="Park H.-J."/>
            <person name="Ramirez L."/>
            <person name="Alfaro M."/>
            <person name="Sun H."/>
            <person name="Tritt A."/>
            <person name="Yoshinaga Y."/>
            <person name="Zwiers L.-H."/>
            <person name="Turgeon B."/>
            <person name="Goodwin S."/>
            <person name="Spatafora J."/>
            <person name="Crous P."/>
            <person name="Grigoriev I."/>
        </authorList>
    </citation>
    <scope>NUCLEOTIDE SEQUENCE</scope>
    <source>
        <strain evidence="5">CBS 113979</strain>
    </source>
</reference>
<feature type="compositionally biased region" description="Polar residues" evidence="3">
    <location>
        <begin position="1264"/>
        <end position="1276"/>
    </location>
</feature>
<dbReference type="PANTHER" id="PTHR22872:SF2">
    <property type="entry name" value="INHIBITOR OF BRUTON TYROSINE KINASE"/>
    <property type="match status" value="1"/>
</dbReference>
<dbReference type="EMBL" id="ML977217">
    <property type="protein sequence ID" value="KAF1980847.1"/>
    <property type="molecule type" value="Genomic_DNA"/>
</dbReference>
<dbReference type="Gene3D" id="3.30.710.10">
    <property type="entry name" value="Potassium Channel Kv1.1, Chain A"/>
    <property type="match status" value="2"/>
</dbReference>
<feature type="region of interest" description="Disordered" evidence="3">
    <location>
        <begin position="1397"/>
        <end position="1522"/>
    </location>
</feature>
<dbReference type="Pfam" id="PF13540">
    <property type="entry name" value="RCC1_2"/>
    <property type="match status" value="1"/>
</dbReference>
<dbReference type="Gene3D" id="1.25.40.20">
    <property type="entry name" value="Ankyrin repeat-containing domain"/>
    <property type="match status" value="1"/>
</dbReference>
<feature type="region of interest" description="Disordered" evidence="3">
    <location>
        <begin position="1201"/>
        <end position="1356"/>
    </location>
</feature>
<dbReference type="Pfam" id="PF00651">
    <property type="entry name" value="BTB"/>
    <property type="match status" value="1"/>
</dbReference>
<dbReference type="CDD" id="cd18186">
    <property type="entry name" value="BTB_POZ_ZBTB_KLHL-like"/>
    <property type="match status" value="1"/>
</dbReference>
<feature type="domain" description="BTB" evidence="4">
    <location>
        <begin position="835"/>
        <end position="909"/>
    </location>
</feature>
<feature type="compositionally biased region" description="Low complexity" evidence="3">
    <location>
        <begin position="1143"/>
        <end position="1160"/>
    </location>
</feature>
<feature type="repeat" description="RCC1" evidence="2">
    <location>
        <begin position="302"/>
        <end position="355"/>
    </location>
</feature>
<feature type="compositionally biased region" description="Polar residues" evidence="3">
    <location>
        <begin position="1164"/>
        <end position="1173"/>
    </location>
</feature>
<dbReference type="InterPro" id="IPR009091">
    <property type="entry name" value="RCC1/BLIP-II"/>
</dbReference>
<feature type="compositionally biased region" description="Low complexity" evidence="3">
    <location>
        <begin position="1314"/>
        <end position="1343"/>
    </location>
</feature>
<feature type="domain" description="BTB" evidence="4">
    <location>
        <begin position="696"/>
        <end position="778"/>
    </location>
</feature>
<evidence type="ECO:0000256" key="3">
    <source>
        <dbReference type="SAM" id="MobiDB-lite"/>
    </source>
</evidence>
<keyword evidence="1" id="KW-0677">Repeat</keyword>
<keyword evidence="6" id="KW-1185">Reference proteome</keyword>
<organism evidence="5 6">
    <name type="scientific">Aulographum hederae CBS 113979</name>
    <dbReference type="NCBI Taxonomy" id="1176131"/>
    <lineage>
        <taxon>Eukaryota</taxon>
        <taxon>Fungi</taxon>
        <taxon>Dikarya</taxon>
        <taxon>Ascomycota</taxon>
        <taxon>Pezizomycotina</taxon>
        <taxon>Dothideomycetes</taxon>
        <taxon>Pleosporomycetidae</taxon>
        <taxon>Aulographales</taxon>
        <taxon>Aulographaceae</taxon>
    </lineage>
</organism>
<evidence type="ECO:0000313" key="6">
    <source>
        <dbReference type="Proteomes" id="UP000800041"/>
    </source>
</evidence>
<feature type="compositionally biased region" description="Basic and acidic residues" evidence="3">
    <location>
        <begin position="1493"/>
        <end position="1509"/>
    </location>
</feature>
<dbReference type="PROSITE" id="PS50097">
    <property type="entry name" value="BTB"/>
    <property type="match status" value="2"/>
</dbReference>
<dbReference type="SUPFAM" id="SSF48403">
    <property type="entry name" value="Ankyrin repeat"/>
    <property type="match status" value="1"/>
</dbReference>
<feature type="compositionally biased region" description="Low complexity" evidence="3">
    <location>
        <begin position="1510"/>
        <end position="1522"/>
    </location>
</feature>
<dbReference type="SMART" id="SM00225">
    <property type="entry name" value="BTB"/>
    <property type="match status" value="2"/>
</dbReference>
<evidence type="ECO:0000313" key="5">
    <source>
        <dbReference type="EMBL" id="KAF1980847.1"/>
    </source>
</evidence>
<feature type="region of interest" description="Disordered" evidence="3">
    <location>
        <begin position="1044"/>
        <end position="1175"/>
    </location>
</feature>
<gene>
    <name evidence="5" type="ORF">K402DRAFT_425881</name>
</gene>
<feature type="compositionally biased region" description="Basic and acidic residues" evidence="3">
    <location>
        <begin position="1416"/>
        <end position="1464"/>
    </location>
</feature>
<protein>
    <recommendedName>
        <fullName evidence="4">BTB domain-containing protein</fullName>
    </recommendedName>
</protein>
<name>A0A6G1GJC5_9PEZI</name>
<dbReference type="PROSITE" id="PS50012">
    <property type="entry name" value="RCC1_3"/>
    <property type="match status" value="3"/>
</dbReference>
<dbReference type="InterPro" id="IPR051625">
    <property type="entry name" value="Signaling_Regulatory_Domain"/>
</dbReference>
<dbReference type="SUPFAM" id="SSF50985">
    <property type="entry name" value="RCC1/BLIP-II"/>
    <property type="match status" value="1"/>
</dbReference>
<feature type="compositionally biased region" description="Basic and acidic residues" evidence="3">
    <location>
        <begin position="1056"/>
        <end position="1081"/>
    </location>
</feature>
<evidence type="ECO:0000256" key="2">
    <source>
        <dbReference type="PROSITE-ProRule" id="PRU00235"/>
    </source>
</evidence>
<dbReference type="Gene3D" id="2.130.10.30">
    <property type="entry name" value="Regulator of chromosome condensation 1/beta-lactamase-inhibitor protein II"/>
    <property type="match status" value="1"/>
</dbReference>
<dbReference type="InterPro" id="IPR036770">
    <property type="entry name" value="Ankyrin_rpt-contain_sf"/>
</dbReference>
<dbReference type="SUPFAM" id="SSF54695">
    <property type="entry name" value="POZ domain"/>
    <property type="match status" value="1"/>
</dbReference>
<accession>A0A6G1GJC5</accession>
<evidence type="ECO:0000256" key="1">
    <source>
        <dbReference type="ARBA" id="ARBA00022737"/>
    </source>
</evidence>
<dbReference type="Proteomes" id="UP000800041">
    <property type="component" value="Unassembled WGS sequence"/>
</dbReference>
<feature type="compositionally biased region" description="Basic and acidic residues" evidence="3">
    <location>
        <begin position="1092"/>
        <end position="1112"/>
    </location>
</feature>
<dbReference type="PANTHER" id="PTHR22872">
    <property type="entry name" value="BTK-BINDING PROTEIN-RELATED"/>
    <property type="match status" value="1"/>
</dbReference>
<feature type="repeat" description="RCC1" evidence="2">
    <location>
        <begin position="419"/>
        <end position="473"/>
    </location>
</feature>
<sequence length="1522" mass="167763">MSATLWKYYIQDDINGFRLLLGQDVSFEDTGGLNFDRDRSGSFGTSPLLTTKHRHPAASKGASATLSRADVNSRDDQGRTLLQVIASTKSESAYAFGCALLDHPYTDVYLQDKENGWTALHRAFYWGNIALATAILRRDVKEVLGPSAHTINAWAGRLMKMKDKEGNGPMDLFPFTVEDFSYQKLFIADGAESASSSVGHSDDETDVAESQQAFEPQGDEGHELFMFGSNSNVTLGFGDEDDRHHPTRLTLRRPEKVMKRIFCPTSETTEHLTTATRNTPIVIKDVRMSKYHTAVITTDPVSNLYMCGHGTGGRLGTGDELSRFQLNCIDGGGLESRQIVSVGLGQDHSLAVDSDGNVFSWGNNSFGQLGYKTESAFPSDLDHQAPRQLVPRQIHGTFKRVPIRGVAASRIHSVAHTRNVLYTWGSNEGQIGVTTSGARGTRLQTAPKDVEVFDVGIEAVSAIDSATVVLLGDHTVKVFTSYGYKIVRFSVSHPLEPQMQNHRRNWLSRDAICSISSGGSTVAALSTTGDIYTFSVRKPTDNPLDPKASTTNPNKIRLGVSDPKAIWIPWKSHMAARDVCVDQDGNIMLSTECGSVWRSTRRTQKSDPSFGPAYSKHKFSRVSGLARIVAVRASTAGAFAAVRRDCDALRKGIEIEIEPTDSLRGLSPIRSFDVSRPEEEIQRKLNDREAQQLFEYDAYISTTCSQVQIPVHTFILCRSIIFRRALAGDPVYKEVYDDILAVSTTENGRPHVFIKDIELAAVFSLVEYLYTNDVVLPNDVATGKKFRSARNDLFLIARKLELGRIEANRPSSELIKSFGSEMESALEDETFFHAADVRIQLADGDLLGHSAILRYRCPYFRDFFTGHSGGQWLSERRKEDTADGLTWVDLREDADVEIFRMVLRHIYADADVDIFDELVLGSLEELVQCALSVMKAADYLHLNKLATACQQVIARYVDERTVCTLLDEISQCAAGTAAFSEAARDYICLNLEALLHHGSLEDLDDDELLELDNVARTKQHDYAMAQSVRAYTCYRSHGFEVDPSTIQYNPPAVRRPSKETRIAKSTDDSPALKERKSHGDLMFELDSDDEDTKASRESKEKRPQSRDVREIHTSPAVESPWLDHRGKHISPPSNSLLAMTPLSPSSFKPSKSFAQSSSLRRSSEGNPWGSSPLQAPKLDLKAIMAQTTAPKSALTEAFNMRRESDGSGMKKLSQKERKLRQQKAQLQMSAVEDPQSMSKSPANPWKTISPKPRTPISPAAPQLTMRQTLAGPSSKQAVAKFATTASTPAAHQMPIRPTPPTSTTKPSPQPTAPAAPTTPSRHPSAAISIHPTTSLPLSTDPTPAQASSTSFLDREPRFSMAEIQYLQAEEKELIKEYKAPRSLQEIQQQQGFEEWFEQESRRVQASLGIGGGEGENANKDERARRDKDRKGRKEKEKDEKGKKEKIGGEERKDKSRAVRGEDRKRRGGKSSGGSGRSASGKGEGASSSAAATGKEKEKGRRDKRGKEMAAAEATAGPSAGSA</sequence>